<reference evidence="4 5" key="1">
    <citation type="submission" date="2019-08" db="EMBL/GenBank/DDBJ databases">
        <title>Lentzea from Indian Himalayas.</title>
        <authorList>
            <person name="Mandal S."/>
            <person name="Mallick Gupta A."/>
            <person name="Maiti P.K."/>
            <person name="Sarkar J."/>
            <person name="Mandal S."/>
        </authorList>
    </citation>
    <scope>NUCLEOTIDE SEQUENCE [LARGE SCALE GENOMIC DNA]</scope>
    <source>
        <strain evidence="4 5">PSKA42</strain>
    </source>
</reference>
<comment type="caution">
    <text evidence="4">The sequence shown here is derived from an EMBL/GenBank/DDBJ whole genome shotgun (WGS) entry which is preliminary data.</text>
</comment>
<feature type="chain" id="PRO_5046600259" evidence="3">
    <location>
        <begin position="25"/>
        <end position="181"/>
    </location>
</feature>
<proteinExistence type="predicted"/>
<evidence type="ECO:0000256" key="3">
    <source>
        <dbReference type="SAM" id="SignalP"/>
    </source>
</evidence>
<evidence type="ECO:0000313" key="4">
    <source>
        <dbReference type="EMBL" id="NKE58115.1"/>
    </source>
</evidence>
<keyword evidence="5" id="KW-1185">Reference proteome</keyword>
<feature type="region of interest" description="Disordered" evidence="1">
    <location>
        <begin position="44"/>
        <end position="145"/>
    </location>
</feature>
<evidence type="ECO:0000256" key="1">
    <source>
        <dbReference type="SAM" id="MobiDB-lite"/>
    </source>
</evidence>
<keyword evidence="3" id="KW-0732">Signal</keyword>
<feature type="transmembrane region" description="Helical" evidence="2">
    <location>
        <begin position="153"/>
        <end position="172"/>
    </location>
</feature>
<keyword evidence="2" id="KW-0472">Membrane</keyword>
<sequence length="181" mass="18823">MSRIAYIGVLTAGAVLTFVALHGAAPEASASGDGRVCAAAWCPKERPGWRTPSPRGEEPPTSTKPSTWTKPSTTTTTCTETTTSPSSTTSSSTTTPPTSTSTSTSTRTTTSPPTSTTTTTRPTTTTPPTTTKPVAKPPRHQDNRLASTGASTGWILLLGVLLLTGGVLLLVIDRARRVSRR</sequence>
<accession>A0ABX1FH56</accession>
<keyword evidence="2" id="KW-1133">Transmembrane helix</keyword>
<gene>
    <name evidence="4" type="ORF">FXN61_15265</name>
</gene>
<name>A0ABX1FH56_9PSEU</name>
<organism evidence="4 5">
    <name type="scientific">Lentzea indica</name>
    <dbReference type="NCBI Taxonomy" id="2604800"/>
    <lineage>
        <taxon>Bacteria</taxon>
        <taxon>Bacillati</taxon>
        <taxon>Actinomycetota</taxon>
        <taxon>Actinomycetes</taxon>
        <taxon>Pseudonocardiales</taxon>
        <taxon>Pseudonocardiaceae</taxon>
        <taxon>Lentzea</taxon>
    </lineage>
</organism>
<dbReference type="Proteomes" id="UP001515943">
    <property type="component" value="Unassembled WGS sequence"/>
</dbReference>
<feature type="compositionally biased region" description="Low complexity" evidence="1">
    <location>
        <begin position="59"/>
        <end position="133"/>
    </location>
</feature>
<dbReference type="EMBL" id="VSRL01000046">
    <property type="protein sequence ID" value="NKE58115.1"/>
    <property type="molecule type" value="Genomic_DNA"/>
</dbReference>
<evidence type="ECO:0000313" key="5">
    <source>
        <dbReference type="Proteomes" id="UP001515943"/>
    </source>
</evidence>
<keyword evidence="2" id="KW-0812">Transmembrane</keyword>
<feature type="signal peptide" evidence="3">
    <location>
        <begin position="1"/>
        <end position="24"/>
    </location>
</feature>
<dbReference type="NCBIfam" id="TIGR01167">
    <property type="entry name" value="LPXTG_anchor"/>
    <property type="match status" value="1"/>
</dbReference>
<evidence type="ECO:0000256" key="2">
    <source>
        <dbReference type="SAM" id="Phobius"/>
    </source>
</evidence>
<protein>
    <submittedName>
        <fullName evidence="4">LPXTG cell wall anchor domain-containing protein</fullName>
    </submittedName>
</protein>